<name>A0AA39G965_SARSR</name>
<protein>
    <submittedName>
        <fullName evidence="2">Uncharacterized protein</fullName>
    </submittedName>
</protein>
<feature type="transmembrane region" description="Helical" evidence="1">
    <location>
        <begin position="6"/>
        <end position="29"/>
    </location>
</feature>
<keyword evidence="1" id="KW-0812">Transmembrane</keyword>
<feature type="transmembrane region" description="Helical" evidence="1">
    <location>
        <begin position="259"/>
        <end position="279"/>
    </location>
</feature>
<comment type="caution">
    <text evidence="2">The sequence shown here is derived from an EMBL/GenBank/DDBJ whole genome shotgun (WGS) entry which is preliminary data.</text>
</comment>
<evidence type="ECO:0000313" key="3">
    <source>
        <dbReference type="Proteomes" id="UP001175261"/>
    </source>
</evidence>
<feature type="transmembrane region" description="Helical" evidence="1">
    <location>
        <begin position="186"/>
        <end position="207"/>
    </location>
</feature>
<keyword evidence="3" id="KW-1185">Reference proteome</keyword>
<feature type="transmembrane region" description="Helical" evidence="1">
    <location>
        <begin position="50"/>
        <end position="69"/>
    </location>
</feature>
<evidence type="ECO:0000313" key="2">
    <source>
        <dbReference type="EMBL" id="KAK0382821.1"/>
    </source>
</evidence>
<dbReference type="EMBL" id="JAPDFR010000010">
    <property type="protein sequence ID" value="KAK0382821.1"/>
    <property type="molecule type" value="Genomic_DNA"/>
</dbReference>
<sequence>MNPYAYLIPPAIVIGLGFFAAAGVFMSSLKTVKTYEDPGWRTFLFTKTSLGFYTFGLLLHFIATCLQAVNFSPREIWDHDRTMRISIATACIRELADVLVSFSDATALIVLALLERSIDGTTRNSALNRGSKIIVVLSGFVAAFIAVIAVTCWVTMIYIHRQVSSIDSGIEPNLGAKQNSIKLMMWLYYLALCLMSFIFSFRTFWGLSRYTREARNGKACEWLFLAKVFFAVRAVYLLGRSSQILTRNVSNNLGVYSPGFVIIDPIFGTLPILGTLIVLHRMGKKEDEGIWFHRLESEPHHKQVEEAGGVTRT</sequence>
<reference evidence="2" key="1">
    <citation type="submission" date="2022-10" db="EMBL/GenBank/DDBJ databases">
        <title>Determination and structural analysis of whole genome sequence of Sarocladium strictum F4-1.</title>
        <authorList>
            <person name="Hu L."/>
            <person name="Jiang Y."/>
        </authorList>
    </citation>
    <scope>NUCLEOTIDE SEQUENCE</scope>
    <source>
        <strain evidence="2">F4-1</strain>
    </source>
</reference>
<keyword evidence="1" id="KW-0472">Membrane</keyword>
<dbReference type="Proteomes" id="UP001175261">
    <property type="component" value="Unassembled WGS sequence"/>
</dbReference>
<feature type="transmembrane region" description="Helical" evidence="1">
    <location>
        <begin position="219"/>
        <end position="239"/>
    </location>
</feature>
<feature type="transmembrane region" description="Helical" evidence="1">
    <location>
        <begin position="134"/>
        <end position="159"/>
    </location>
</feature>
<accession>A0AA39G965</accession>
<keyword evidence="1" id="KW-1133">Transmembrane helix</keyword>
<evidence type="ECO:0000256" key="1">
    <source>
        <dbReference type="SAM" id="Phobius"/>
    </source>
</evidence>
<dbReference type="AlphaFoldDB" id="A0AA39G965"/>
<proteinExistence type="predicted"/>
<gene>
    <name evidence="2" type="ORF">NLU13_9916</name>
</gene>
<organism evidence="2 3">
    <name type="scientific">Sarocladium strictum</name>
    <name type="common">Black bundle disease fungus</name>
    <name type="synonym">Acremonium strictum</name>
    <dbReference type="NCBI Taxonomy" id="5046"/>
    <lineage>
        <taxon>Eukaryota</taxon>
        <taxon>Fungi</taxon>
        <taxon>Dikarya</taxon>
        <taxon>Ascomycota</taxon>
        <taxon>Pezizomycotina</taxon>
        <taxon>Sordariomycetes</taxon>
        <taxon>Hypocreomycetidae</taxon>
        <taxon>Hypocreales</taxon>
        <taxon>Sarocladiaceae</taxon>
        <taxon>Sarocladium</taxon>
    </lineage>
</organism>